<reference evidence="1" key="1">
    <citation type="journal article" date="2020" name="Stud. Mycol.">
        <title>101 Dothideomycetes genomes: a test case for predicting lifestyles and emergence of pathogens.</title>
        <authorList>
            <person name="Haridas S."/>
            <person name="Albert R."/>
            <person name="Binder M."/>
            <person name="Bloem J."/>
            <person name="Labutti K."/>
            <person name="Salamov A."/>
            <person name="Andreopoulos B."/>
            <person name="Baker S."/>
            <person name="Barry K."/>
            <person name="Bills G."/>
            <person name="Bluhm B."/>
            <person name="Cannon C."/>
            <person name="Castanera R."/>
            <person name="Culley D."/>
            <person name="Daum C."/>
            <person name="Ezra D."/>
            <person name="Gonzalez J."/>
            <person name="Henrissat B."/>
            <person name="Kuo A."/>
            <person name="Liang C."/>
            <person name="Lipzen A."/>
            <person name="Lutzoni F."/>
            <person name="Magnuson J."/>
            <person name="Mondo S."/>
            <person name="Nolan M."/>
            <person name="Ohm R."/>
            <person name="Pangilinan J."/>
            <person name="Park H.-J."/>
            <person name="Ramirez L."/>
            <person name="Alfaro M."/>
            <person name="Sun H."/>
            <person name="Tritt A."/>
            <person name="Yoshinaga Y."/>
            <person name="Zwiers L.-H."/>
            <person name="Turgeon B."/>
            <person name="Goodwin S."/>
            <person name="Spatafora J."/>
            <person name="Crous P."/>
            <person name="Grigoriev I."/>
        </authorList>
    </citation>
    <scope>NUCLEOTIDE SEQUENCE</scope>
    <source>
        <strain evidence="1">CBS 183.55</strain>
    </source>
</reference>
<gene>
    <name evidence="1" type="ORF">M421DRAFT_255156</name>
</gene>
<keyword evidence="2" id="KW-1185">Reference proteome</keyword>
<accession>A0A6A5RX08</accession>
<evidence type="ECO:0000313" key="1">
    <source>
        <dbReference type="EMBL" id="KAF1933025.1"/>
    </source>
</evidence>
<dbReference type="Proteomes" id="UP000800082">
    <property type="component" value="Unassembled WGS sequence"/>
</dbReference>
<name>A0A6A5RX08_9PLEO</name>
<dbReference type="EMBL" id="ML978958">
    <property type="protein sequence ID" value="KAF1933025.1"/>
    <property type="molecule type" value="Genomic_DNA"/>
</dbReference>
<organism evidence="1 2">
    <name type="scientific">Didymella exigua CBS 183.55</name>
    <dbReference type="NCBI Taxonomy" id="1150837"/>
    <lineage>
        <taxon>Eukaryota</taxon>
        <taxon>Fungi</taxon>
        <taxon>Dikarya</taxon>
        <taxon>Ascomycota</taxon>
        <taxon>Pezizomycotina</taxon>
        <taxon>Dothideomycetes</taxon>
        <taxon>Pleosporomycetidae</taxon>
        <taxon>Pleosporales</taxon>
        <taxon>Pleosporineae</taxon>
        <taxon>Didymellaceae</taxon>
        <taxon>Didymella</taxon>
    </lineage>
</organism>
<dbReference type="GeneID" id="54346286"/>
<proteinExistence type="predicted"/>
<protein>
    <submittedName>
        <fullName evidence="1">Uncharacterized protein</fullName>
    </submittedName>
</protein>
<dbReference type="AlphaFoldDB" id="A0A6A5RX08"/>
<dbReference type="RefSeq" id="XP_033453273.1">
    <property type="nucleotide sequence ID" value="XM_033588639.1"/>
</dbReference>
<sequence length="328" mass="36208">MLHRIALSHEAITQDTNNCSSPSVVLICSFMSCAQRVSSSHAHLRPPCLLNTRFLSLYHHAVSDSLCRTPVSARAGYASAFASIAPPRTSTVLSPQHRVRPEHQALQPLSSFPITCLGSGDARIDAGTGVALYRRQHEAPSRTPHWHTRLPRPFCSTWPTGRTTFATSSAITARVAKRLHETDKDIATASYYWRRYTSRYMNHAPIGSSLAAKLKANLGGSQRTRGEVRLSTDCGLRWVGNPTSCATFPATFSSCCSLYDFPTRSYPCKKLSSEGHLVPNRTVAQSSFGTYPRRSFCCEFGANSQPSLQRLAELWSFRAAFDKSLFST</sequence>
<dbReference type="PROSITE" id="PS51257">
    <property type="entry name" value="PROKAR_LIPOPROTEIN"/>
    <property type="match status" value="1"/>
</dbReference>
<evidence type="ECO:0000313" key="2">
    <source>
        <dbReference type="Proteomes" id="UP000800082"/>
    </source>
</evidence>